<reference evidence="7 8" key="1">
    <citation type="submission" date="2023-08" db="EMBL/GenBank/DDBJ databases">
        <title>Black Yeasts Isolated from many extreme environments.</title>
        <authorList>
            <person name="Coleine C."/>
            <person name="Stajich J.E."/>
            <person name="Selbmann L."/>
        </authorList>
    </citation>
    <scope>NUCLEOTIDE SEQUENCE [LARGE SCALE GENOMIC DNA]</scope>
    <source>
        <strain evidence="7 8">CCFEE 5910</strain>
    </source>
</reference>
<evidence type="ECO:0000256" key="4">
    <source>
        <dbReference type="ARBA" id="ARBA00022989"/>
    </source>
</evidence>
<comment type="subcellular location">
    <subcellularLocation>
        <location evidence="1">Membrane</location>
        <topology evidence="1">Multi-pass membrane protein</topology>
    </subcellularLocation>
</comment>
<feature type="transmembrane region" description="Helical" evidence="6">
    <location>
        <begin position="174"/>
        <end position="195"/>
    </location>
</feature>
<evidence type="ECO:0000256" key="3">
    <source>
        <dbReference type="ARBA" id="ARBA00022692"/>
    </source>
</evidence>
<feature type="transmembrane region" description="Helical" evidence="6">
    <location>
        <begin position="317"/>
        <end position="339"/>
    </location>
</feature>
<dbReference type="GO" id="GO:0022857">
    <property type="term" value="F:transmembrane transporter activity"/>
    <property type="evidence" value="ECO:0007669"/>
    <property type="project" value="InterPro"/>
</dbReference>
<feature type="transmembrane region" description="Helical" evidence="6">
    <location>
        <begin position="387"/>
        <end position="406"/>
    </location>
</feature>
<feature type="transmembrane region" description="Helical" evidence="6">
    <location>
        <begin position="269"/>
        <end position="288"/>
    </location>
</feature>
<dbReference type="PANTHER" id="PTHR45649:SF41">
    <property type="entry name" value="TRANSPORTER, PUTATIVE (EUROFUNG)-RELATED"/>
    <property type="match status" value="1"/>
</dbReference>
<dbReference type="EMBL" id="JAVRRJ010000004">
    <property type="protein sequence ID" value="KAK5085188.1"/>
    <property type="molecule type" value="Genomic_DNA"/>
</dbReference>
<comment type="caution">
    <text evidence="7">The sequence shown here is derived from an EMBL/GenBank/DDBJ whole genome shotgun (WGS) entry which is preliminary data.</text>
</comment>
<feature type="transmembrane region" description="Helical" evidence="6">
    <location>
        <begin position="106"/>
        <end position="126"/>
    </location>
</feature>
<organism evidence="7 8">
    <name type="scientific">Lithohypha guttulata</name>
    <dbReference type="NCBI Taxonomy" id="1690604"/>
    <lineage>
        <taxon>Eukaryota</taxon>
        <taxon>Fungi</taxon>
        <taxon>Dikarya</taxon>
        <taxon>Ascomycota</taxon>
        <taxon>Pezizomycotina</taxon>
        <taxon>Eurotiomycetes</taxon>
        <taxon>Chaetothyriomycetidae</taxon>
        <taxon>Chaetothyriales</taxon>
        <taxon>Trichomeriaceae</taxon>
        <taxon>Lithohypha</taxon>
    </lineage>
</organism>
<sequence>MAAYLHKEPAGVELNEVDGHSSPDTSKVFDNEVSNVPEKYRGTNADARDMSVLGKKQVLRKLLSYYAGWLTGLGWQVYLASVAFLVGTIIQGLIALNVPTYVWQNWHGTLLAIAVAVFSIAFNTVLASRLPLIEGLILILHITGFFAIIITLWVMGPRGEPREVILTFTNNGGWATTGLSSMVGLLAPIAVLVGYDCSAHMAEEIKDAATTLPNAIMASVALNATLAFIMSVTLIFTVGDIESVLSGVTGYPFIQIFFNATQSYAATNVLTAIVIIMLTGCCISELAAASRQVWSFARDQGLPGWSWLSQVSPGWNIPLPAVIVSLVITALLACINIGSSVALNAITSLGALATLFSYYLTISCIVWRRLTGPPLPHRKWSLGSWGLTVNVAALLFLTPLIFFITWPLVTPVTASTMNWSSVMLIGVFIISTIYYFVKGRKEYEGPVVWMNRNDE</sequence>
<feature type="transmembrane region" description="Helical" evidence="6">
    <location>
        <begin position="345"/>
        <end position="367"/>
    </location>
</feature>
<feature type="transmembrane region" description="Helical" evidence="6">
    <location>
        <begin position="65"/>
        <end position="94"/>
    </location>
</feature>
<name>A0AAN7SZR1_9EURO</name>
<evidence type="ECO:0000313" key="8">
    <source>
        <dbReference type="Proteomes" id="UP001309876"/>
    </source>
</evidence>
<keyword evidence="5 6" id="KW-0472">Membrane</keyword>
<keyword evidence="4 6" id="KW-1133">Transmembrane helix</keyword>
<dbReference type="Pfam" id="PF13520">
    <property type="entry name" value="AA_permease_2"/>
    <property type="match status" value="1"/>
</dbReference>
<evidence type="ECO:0000256" key="2">
    <source>
        <dbReference type="ARBA" id="ARBA00022448"/>
    </source>
</evidence>
<dbReference type="PIRSF" id="PIRSF006060">
    <property type="entry name" value="AA_transporter"/>
    <property type="match status" value="1"/>
</dbReference>
<feature type="transmembrane region" description="Helical" evidence="6">
    <location>
        <begin position="133"/>
        <end position="154"/>
    </location>
</feature>
<evidence type="ECO:0000256" key="1">
    <source>
        <dbReference type="ARBA" id="ARBA00004141"/>
    </source>
</evidence>
<keyword evidence="3 6" id="KW-0812">Transmembrane</keyword>
<evidence type="ECO:0008006" key="9">
    <source>
        <dbReference type="Google" id="ProtNLM"/>
    </source>
</evidence>
<evidence type="ECO:0000256" key="5">
    <source>
        <dbReference type="ARBA" id="ARBA00023136"/>
    </source>
</evidence>
<accession>A0AAN7SZR1</accession>
<keyword evidence="8" id="KW-1185">Reference proteome</keyword>
<feature type="transmembrane region" description="Helical" evidence="6">
    <location>
        <begin position="418"/>
        <end position="437"/>
    </location>
</feature>
<evidence type="ECO:0000256" key="6">
    <source>
        <dbReference type="SAM" id="Phobius"/>
    </source>
</evidence>
<protein>
    <recommendedName>
        <fullName evidence="9">Amino acid transporter</fullName>
    </recommendedName>
</protein>
<feature type="transmembrane region" description="Helical" evidence="6">
    <location>
        <begin position="216"/>
        <end position="238"/>
    </location>
</feature>
<dbReference type="GO" id="GO:0016020">
    <property type="term" value="C:membrane"/>
    <property type="evidence" value="ECO:0007669"/>
    <property type="project" value="UniProtKB-SubCell"/>
</dbReference>
<evidence type="ECO:0000313" key="7">
    <source>
        <dbReference type="EMBL" id="KAK5085188.1"/>
    </source>
</evidence>
<dbReference type="Gene3D" id="1.20.1740.10">
    <property type="entry name" value="Amino acid/polyamine transporter I"/>
    <property type="match status" value="1"/>
</dbReference>
<dbReference type="PANTHER" id="PTHR45649">
    <property type="entry name" value="AMINO-ACID PERMEASE BAT1"/>
    <property type="match status" value="1"/>
</dbReference>
<dbReference type="Proteomes" id="UP001309876">
    <property type="component" value="Unassembled WGS sequence"/>
</dbReference>
<gene>
    <name evidence="7" type="ORF">LTR05_004467</name>
</gene>
<dbReference type="InterPro" id="IPR002293">
    <property type="entry name" value="AA/rel_permease1"/>
</dbReference>
<keyword evidence="2" id="KW-0813">Transport</keyword>
<dbReference type="AlphaFoldDB" id="A0AAN7SZR1"/>
<proteinExistence type="predicted"/>